<evidence type="ECO:0000256" key="12">
    <source>
        <dbReference type="SAM" id="SignalP"/>
    </source>
</evidence>
<evidence type="ECO:0000256" key="11">
    <source>
        <dbReference type="PIRSR" id="PIRSR006268-2"/>
    </source>
</evidence>
<dbReference type="Gene3D" id="3.10.520.10">
    <property type="entry name" value="ApbE-like domains"/>
    <property type="match status" value="1"/>
</dbReference>
<dbReference type="GO" id="GO:0016740">
    <property type="term" value="F:transferase activity"/>
    <property type="evidence" value="ECO:0007669"/>
    <property type="project" value="UniProtKB-UniRule"/>
</dbReference>
<keyword evidence="14" id="KW-1185">Reference proteome</keyword>
<feature type="signal peptide" evidence="12">
    <location>
        <begin position="1"/>
        <end position="22"/>
    </location>
</feature>
<dbReference type="PROSITE" id="PS51318">
    <property type="entry name" value="TAT"/>
    <property type="match status" value="1"/>
</dbReference>
<evidence type="ECO:0000256" key="3">
    <source>
        <dbReference type="ARBA" id="ARBA00022630"/>
    </source>
</evidence>
<comment type="caution">
    <text evidence="13">The sequence shown here is derived from an EMBL/GenBank/DDBJ whole genome shotgun (WGS) entry which is preliminary data.</text>
</comment>
<dbReference type="GO" id="GO:0046872">
    <property type="term" value="F:metal ion binding"/>
    <property type="evidence" value="ECO:0007669"/>
    <property type="project" value="UniProtKB-UniRule"/>
</dbReference>
<feature type="binding site" evidence="11">
    <location>
        <position position="270"/>
    </location>
    <ligand>
        <name>Mg(2+)</name>
        <dbReference type="ChEBI" id="CHEBI:18420"/>
    </ligand>
</feature>
<dbReference type="Proteomes" id="UP000619033">
    <property type="component" value="Unassembled WGS sequence"/>
</dbReference>
<gene>
    <name evidence="13" type="ORF">JI744_12795</name>
</gene>
<comment type="catalytic activity">
    <reaction evidence="9 10">
        <text>L-threonyl-[protein] + FAD = FMN-L-threonyl-[protein] + AMP + H(+)</text>
        <dbReference type="Rhea" id="RHEA:36847"/>
        <dbReference type="Rhea" id="RHEA-COMP:11060"/>
        <dbReference type="Rhea" id="RHEA-COMP:11061"/>
        <dbReference type="ChEBI" id="CHEBI:15378"/>
        <dbReference type="ChEBI" id="CHEBI:30013"/>
        <dbReference type="ChEBI" id="CHEBI:57692"/>
        <dbReference type="ChEBI" id="CHEBI:74257"/>
        <dbReference type="ChEBI" id="CHEBI:456215"/>
        <dbReference type="EC" id="2.7.1.180"/>
    </reaction>
</comment>
<keyword evidence="7 10" id="KW-0460">Magnesium</keyword>
<evidence type="ECO:0000256" key="5">
    <source>
        <dbReference type="ARBA" id="ARBA00022723"/>
    </source>
</evidence>
<evidence type="ECO:0000256" key="6">
    <source>
        <dbReference type="ARBA" id="ARBA00022827"/>
    </source>
</evidence>
<dbReference type="PIRSF" id="PIRSF006268">
    <property type="entry name" value="ApbE"/>
    <property type="match status" value="1"/>
</dbReference>
<protein>
    <recommendedName>
        <fullName evidence="2 10">FAD:protein FMN transferase</fullName>
        <ecNumber evidence="1 10">2.7.1.180</ecNumber>
    </recommendedName>
    <alternativeName>
        <fullName evidence="8 10">Flavin transferase</fullName>
    </alternativeName>
</protein>
<dbReference type="InterPro" id="IPR006311">
    <property type="entry name" value="TAT_signal"/>
</dbReference>
<keyword evidence="4 10" id="KW-0808">Transferase</keyword>
<keyword evidence="3 10" id="KW-0285">Flavoprotein</keyword>
<dbReference type="EC" id="2.7.1.180" evidence="1 10"/>
<evidence type="ECO:0000256" key="8">
    <source>
        <dbReference type="ARBA" id="ARBA00031306"/>
    </source>
</evidence>
<evidence type="ECO:0000256" key="2">
    <source>
        <dbReference type="ARBA" id="ARBA00016337"/>
    </source>
</evidence>
<dbReference type="Pfam" id="PF02424">
    <property type="entry name" value="ApbE"/>
    <property type="match status" value="1"/>
</dbReference>
<evidence type="ECO:0000256" key="4">
    <source>
        <dbReference type="ARBA" id="ARBA00022679"/>
    </source>
</evidence>
<dbReference type="EMBL" id="JAESVP010000006">
    <property type="protein sequence ID" value="MBL4928985.1"/>
    <property type="molecule type" value="Genomic_DNA"/>
</dbReference>
<comment type="cofactor">
    <cofactor evidence="11">
        <name>Mg(2+)</name>
        <dbReference type="ChEBI" id="CHEBI:18420"/>
    </cofactor>
    <cofactor evidence="11">
        <name>Mn(2+)</name>
        <dbReference type="ChEBI" id="CHEBI:29035"/>
    </cofactor>
    <text evidence="11">Magnesium. Can also use manganese.</text>
</comment>
<dbReference type="InterPro" id="IPR024932">
    <property type="entry name" value="ApbE"/>
</dbReference>
<keyword evidence="12" id="KW-0732">Signal</keyword>
<evidence type="ECO:0000256" key="10">
    <source>
        <dbReference type="PIRNR" id="PIRNR006268"/>
    </source>
</evidence>
<reference evidence="13" key="1">
    <citation type="submission" date="2021-01" db="EMBL/GenBank/DDBJ databases">
        <title>Genome seq and assembly of Tabrizicola sp. KVB23.</title>
        <authorList>
            <person name="Chhetri G."/>
        </authorList>
    </citation>
    <scope>NUCLEOTIDE SEQUENCE</scope>
    <source>
        <strain evidence="13">KVB23</strain>
    </source>
</reference>
<organism evidence="13 14">
    <name type="scientific">Fuscibacter oryzae</name>
    <dbReference type="NCBI Taxonomy" id="2803939"/>
    <lineage>
        <taxon>Bacteria</taxon>
        <taxon>Pseudomonadati</taxon>
        <taxon>Pseudomonadota</taxon>
        <taxon>Alphaproteobacteria</taxon>
        <taxon>Rhodobacterales</taxon>
        <taxon>Paracoccaceae</taxon>
        <taxon>Fuscibacter</taxon>
    </lineage>
</organism>
<feature type="binding site" evidence="11">
    <location>
        <position position="162"/>
    </location>
    <ligand>
        <name>Mg(2+)</name>
        <dbReference type="ChEBI" id="CHEBI:18420"/>
    </ligand>
</feature>
<evidence type="ECO:0000313" key="13">
    <source>
        <dbReference type="EMBL" id="MBL4928985.1"/>
    </source>
</evidence>
<evidence type="ECO:0000256" key="1">
    <source>
        <dbReference type="ARBA" id="ARBA00011955"/>
    </source>
</evidence>
<evidence type="ECO:0000256" key="7">
    <source>
        <dbReference type="ARBA" id="ARBA00022842"/>
    </source>
</evidence>
<comment type="similarity">
    <text evidence="10">Belongs to the ApbE family.</text>
</comment>
<dbReference type="PANTHER" id="PTHR30040:SF2">
    <property type="entry name" value="FAD:PROTEIN FMN TRANSFERASE"/>
    <property type="match status" value="1"/>
</dbReference>
<keyword evidence="5 10" id="KW-0479">Metal-binding</keyword>
<sequence>MTLTRRRFLTIAAALAATPVHALTEWRGMALGARARILIDHPQAARITAEAAAEIDRLEGIFSLYRADSALSRLNATGTLDAPPFELLECLALCDAVHGATGGLFDPTVQPLWALYAESYSAGRAPVAAQITAALSRTGWSDVRFDADAVRLRPGMALTLNGVAQGFIADKIAALLRAQGLSHVMIDTGELQALGPMPDGAGWPVHLTSGGTLALREGGLASSSALGTTFDTAGKVGHILHPQTGLPATAHWRLVTMTAPSAGLADALSTSACLMTTEDAIRKAVARLEGANLAHLA</sequence>
<accession>A0A8J7STW0</accession>
<evidence type="ECO:0000256" key="9">
    <source>
        <dbReference type="ARBA" id="ARBA00048540"/>
    </source>
</evidence>
<keyword evidence="6 10" id="KW-0274">FAD</keyword>
<name>A0A8J7STW0_9RHOB</name>
<dbReference type="SUPFAM" id="SSF143631">
    <property type="entry name" value="ApbE-like"/>
    <property type="match status" value="1"/>
</dbReference>
<evidence type="ECO:0000313" key="14">
    <source>
        <dbReference type="Proteomes" id="UP000619033"/>
    </source>
</evidence>
<dbReference type="InterPro" id="IPR003374">
    <property type="entry name" value="ApbE-like_sf"/>
</dbReference>
<proteinExistence type="inferred from homology"/>
<feature type="binding site" evidence="11">
    <location>
        <position position="266"/>
    </location>
    <ligand>
        <name>Mg(2+)</name>
        <dbReference type="ChEBI" id="CHEBI:18420"/>
    </ligand>
</feature>
<feature type="chain" id="PRO_5039887223" description="FAD:protein FMN transferase" evidence="12">
    <location>
        <begin position="23"/>
        <end position="297"/>
    </location>
</feature>
<dbReference type="AlphaFoldDB" id="A0A8J7STW0"/>
<dbReference type="PANTHER" id="PTHR30040">
    <property type="entry name" value="THIAMINE BIOSYNTHESIS LIPOPROTEIN APBE"/>
    <property type="match status" value="1"/>
</dbReference>
<dbReference type="RefSeq" id="WP_202661528.1">
    <property type="nucleotide sequence ID" value="NZ_JAESVP010000006.1"/>
</dbReference>